<keyword evidence="3" id="KW-1185">Reference proteome</keyword>
<organism evidence="2 3">
    <name type="scientific">Paracoccus limosus</name>
    <dbReference type="NCBI Taxonomy" id="913252"/>
    <lineage>
        <taxon>Bacteria</taxon>
        <taxon>Pseudomonadati</taxon>
        <taxon>Pseudomonadota</taxon>
        <taxon>Alphaproteobacteria</taxon>
        <taxon>Rhodobacterales</taxon>
        <taxon>Paracoccaceae</taxon>
        <taxon>Paracoccus</taxon>
    </lineage>
</organism>
<dbReference type="OrthoDB" id="9799456at2"/>
<dbReference type="InterPro" id="IPR009325">
    <property type="entry name" value="DUF983"/>
</dbReference>
<dbReference type="EMBL" id="WMIF01000007">
    <property type="protein sequence ID" value="MTH34353.1"/>
    <property type="molecule type" value="Genomic_DNA"/>
</dbReference>
<sequence>MTQPRILEQDAANLKPALKRGACLKCPRCGEGRLFRSYLKVADRCNACGLDLTPQRADDGPAYIVILLVAHLIGFSLVPLFSLLGDRPVLVGVVLSAAAVTLSLALLPPVKGMFVALQWVKGMHGFDPLRNGAQES</sequence>
<comment type="caution">
    <text evidence="2">The sequence shown here is derived from an EMBL/GenBank/DDBJ whole genome shotgun (WGS) entry which is preliminary data.</text>
</comment>
<dbReference type="Pfam" id="PF06170">
    <property type="entry name" value="DUF983"/>
    <property type="match status" value="1"/>
</dbReference>
<keyword evidence="1" id="KW-0812">Transmembrane</keyword>
<proteinExistence type="predicted"/>
<accession>A0A844H480</accession>
<feature type="transmembrane region" description="Helical" evidence="1">
    <location>
        <begin position="89"/>
        <end position="107"/>
    </location>
</feature>
<evidence type="ECO:0000256" key="1">
    <source>
        <dbReference type="SAM" id="Phobius"/>
    </source>
</evidence>
<name>A0A844H480_9RHOB</name>
<feature type="transmembrane region" description="Helical" evidence="1">
    <location>
        <begin position="62"/>
        <end position="83"/>
    </location>
</feature>
<reference evidence="2 3" key="1">
    <citation type="submission" date="2019-11" db="EMBL/GenBank/DDBJ databases">
        <authorList>
            <person name="Dong K."/>
        </authorList>
    </citation>
    <scope>NUCLEOTIDE SEQUENCE [LARGE SCALE GENOMIC DNA]</scope>
    <source>
        <strain evidence="2 3">JCM 17370</strain>
    </source>
</reference>
<dbReference type="AlphaFoldDB" id="A0A844H480"/>
<keyword evidence="1" id="KW-0472">Membrane</keyword>
<evidence type="ECO:0000313" key="2">
    <source>
        <dbReference type="EMBL" id="MTH34353.1"/>
    </source>
</evidence>
<evidence type="ECO:0000313" key="3">
    <source>
        <dbReference type="Proteomes" id="UP000442533"/>
    </source>
</evidence>
<protein>
    <submittedName>
        <fullName evidence="2">DUF983 domain-containing protein</fullName>
    </submittedName>
</protein>
<dbReference type="Proteomes" id="UP000442533">
    <property type="component" value="Unassembled WGS sequence"/>
</dbReference>
<keyword evidence="1" id="KW-1133">Transmembrane helix</keyword>
<dbReference type="RefSeq" id="WP_155063915.1">
    <property type="nucleotide sequence ID" value="NZ_WMIF01000007.1"/>
</dbReference>
<gene>
    <name evidence="2" type="ORF">GL279_07045</name>
</gene>